<dbReference type="EMBL" id="LVVM01004434">
    <property type="protein sequence ID" value="OJA12915.1"/>
    <property type="molecule type" value="Genomic_DNA"/>
</dbReference>
<sequence>MERVAASAASARTRLVSSANTASTCAVNASAKSRLPSVSSRTGEQSVLSRICILISSFSPRHASSSFGRLVCQYDNMPTRLA</sequence>
<dbReference type="Proteomes" id="UP000183567">
    <property type="component" value="Unassembled WGS sequence"/>
</dbReference>
<organism evidence="2 3">
    <name type="scientific">Rhizopogon vesiculosus</name>
    <dbReference type="NCBI Taxonomy" id="180088"/>
    <lineage>
        <taxon>Eukaryota</taxon>
        <taxon>Fungi</taxon>
        <taxon>Dikarya</taxon>
        <taxon>Basidiomycota</taxon>
        <taxon>Agaricomycotina</taxon>
        <taxon>Agaricomycetes</taxon>
        <taxon>Agaricomycetidae</taxon>
        <taxon>Boletales</taxon>
        <taxon>Suillineae</taxon>
        <taxon>Rhizopogonaceae</taxon>
        <taxon>Rhizopogon</taxon>
    </lineage>
</organism>
<reference evidence="2 3" key="1">
    <citation type="submission" date="2016-03" db="EMBL/GenBank/DDBJ databases">
        <title>Comparative genomics of the ectomycorrhizal sister species Rhizopogon vinicolor and Rhizopogon vesiculosus (Basidiomycota: Boletales) reveals a divergence of the mating type B locus.</title>
        <authorList>
            <person name="Mujic A.B."/>
            <person name="Kuo A."/>
            <person name="Tritt A."/>
            <person name="Lipzen A."/>
            <person name="Chen C."/>
            <person name="Johnson J."/>
            <person name="Sharma A."/>
            <person name="Barry K."/>
            <person name="Grigoriev I.V."/>
            <person name="Spatafora J.W."/>
        </authorList>
    </citation>
    <scope>NUCLEOTIDE SEQUENCE [LARGE SCALE GENOMIC DNA]</scope>
    <source>
        <strain evidence="2 3">AM-OR11-056</strain>
    </source>
</reference>
<feature type="compositionally biased region" description="Low complexity" evidence="1">
    <location>
        <begin position="1"/>
        <end position="19"/>
    </location>
</feature>
<evidence type="ECO:0000313" key="3">
    <source>
        <dbReference type="Proteomes" id="UP000183567"/>
    </source>
</evidence>
<accession>A0A1J8PYT2</accession>
<protein>
    <submittedName>
        <fullName evidence="2">Uncharacterized protein</fullName>
    </submittedName>
</protein>
<gene>
    <name evidence="2" type="ORF">AZE42_05075</name>
</gene>
<comment type="caution">
    <text evidence="2">The sequence shown here is derived from an EMBL/GenBank/DDBJ whole genome shotgun (WGS) entry which is preliminary data.</text>
</comment>
<proteinExistence type="predicted"/>
<feature type="region of interest" description="Disordered" evidence="1">
    <location>
        <begin position="1"/>
        <end position="21"/>
    </location>
</feature>
<keyword evidence="3" id="KW-1185">Reference proteome</keyword>
<name>A0A1J8PYT2_9AGAM</name>
<dbReference type="AlphaFoldDB" id="A0A1J8PYT2"/>
<evidence type="ECO:0000256" key="1">
    <source>
        <dbReference type="SAM" id="MobiDB-lite"/>
    </source>
</evidence>
<evidence type="ECO:0000313" key="2">
    <source>
        <dbReference type="EMBL" id="OJA12915.1"/>
    </source>
</evidence>